<organism evidence="10 11">
    <name type="scientific">Roseovarius spongiae</name>
    <dbReference type="NCBI Taxonomy" id="2320272"/>
    <lineage>
        <taxon>Bacteria</taxon>
        <taxon>Pseudomonadati</taxon>
        <taxon>Pseudomonadota</taxon>
        <taxon>Alphaproteobacteria</taxon>
        <taxon>Rhodobacterales</taxon>
        <taxon>Roseobacteraceae</taxon>
        <taxon>Roseovarius</taxon>
    </lineage>
</organism>
<reference evidence="10 11" key="1">
    <citation type="submission" date="2018-09" db="EMBL/GenBank/DDBJ databases">
        <title>Roseovarius spongiae sp. nov., isolated from a marine sponge.</title>
        <authorList>
            <person name="Zhuang L."/>
            <person name="Luo L."/>
        </authorList>
    </citation>
    <scope>NUCLEOTIDE SEQUENCE [LARGE SCALE GENOMIC DNA]</scope>
    <source>
        <strain evidence="10 11">HN-E21</strain>
    </source>
</reference>
<dbReference type="PANTHER" id="PTHR42747:SF3">
    <property type="entry name" value="NITRONATE MONOOXYGENASE-RELATED"/>
    <property type="match status" value="1"/>
</dbReference>
<evidence type="ECO:0000256" key="2">
    <source>
        <dbReference type="ARBA" id="ARBA00009881"/>
    </source>
</evidence>
<keyword evidence="6" id="KW-0560">Oxidoreductase</keyword>
<evidence type="ECO:0000313" key="11">
    <source>
        <dbReference type="Proteomes" id="UP000281128"/>
    </source>
</evidence>
<keyword evidence="5" id="KW-0288">FMN</keyword>
<gene>
    <name evidence="10" type="ORF">D6850_05420</name>
</gene>
<accession>A0A3A8AYD3</accession>
<comment type="caution">
    <text evidence="10">The sequence shown here is derived from an EMBL/GenBank/DDBJ whole genome shotgun (WGS) entry which is preliminary data.</text>
</comment>
<comment type="similarity">
    <text evidence="2">Belongs to the nitronate monooxygenase family. NMO class I subfamily.</text>
</comment>
<proteinExistence type="inferred from homology"/>
<dbReference type="Gene3D" id="3.20.20.70">
    <property type="entry name" value="Aldolase class I"/>
    <property type="match status" value="1"/>
</dbReference>
<protein>
    <recommendedName>
        <fullName evidence="8">Propionate 3-nitronate monooxygenase</fullName>
    </recommendedName>
</protein>
<dbReference type="GO" id="GO:0018580">
    <property type="term" value="F:nitronate monooxygenase activity"/>
    <property type="evidence" value="ECO:0007669"/>
    <property type="project" value="InterPro"/>
</dbReference>
<evidence type="ECO:0000256" key="1">
    <source>
        <dbReference type="ARBA" id="ARBA00001917"/>
    </source>
</evidence>
<comment type="catalytic activity">
    <reaction evidence="9">
        <text>3 propionate 3-nitronate + 3 O2 + H2O = 3 3-oxopropanoate + 2 nitrate + nitrite + H2O2 + 3 H(+)</text>
        <dbReference type="Rhea" id="RHEA:57332"/>
        <dbReference type="ChEBI" id="CHEBI:15377"/>
        <dbReference type="ChEBI" id="CHEBI:15378"/>
        <dbReference type="ChEBI" id="CHEBI:15379"/>
        <dbReference type="ChEBI" id="CHEBI:16240"/>
        <dbReference type="ChEBI" id="CHEBI:16301"/>
        <dbReference type="ChEBI" id="CHEBI:17632"/>
        <dbReference type="ChEBI" id="CHEBI:33190"/>
        <dbReference type="ChEBI" id="CHEBI:136067"/>
    </reaction>
</comment>
<dbReference type="InterPro" id="IPR013785">
    <property type="entry name" value="Aldolase_TIM"/>
</dbReference>
<evidence type="ECO:0000256" key="8">
    <source>
        <dbReference type="ARBA" id="ARBA00031155"/>
    </source>
</evidence>
<evidence type="ECO:0000256" key="4">
    <source>
        <dbReference type="ARBA" id="ARBA00022630"/>
    </source>
</evidence>
<name>A0A3A8AYD3_9RHOB</name>
<dbReference type="InterPro" id="IPR004136">
    <property type="entry name" value="NMO"/>
</dbReference>
<keyword evidence="4" id="KW-0285">Flavoprotein</keyword>
<sequence>MCAESPCPEGTRTMWPDTRLCDLLGIEHPILLAPMAGTTTPALAAAVSNAGGLGGHGCATMPLERLRAHLDEISTLTNRGVNLNFFCHTETDITPEHHAALLEALAPHYAAAGVAPPEAMPDRPYDSFGPEHLEILLAHPPAVASFHFGLPDADAVAALKEAGVRILSTATTVAEARWLAERGADAIIAQGWEAGGHRGVFLDVEHDAQVGLAALVPQIVDAVDAPVIAAGGIADGRGIAAAFALGASGVQIGTAFLTAEEAADKPHHFASTRAGVDDSTRISRAVSGRPARGHRTGWLDAMADVPPAPFPLMYHYTKPLIAADSDTHHFSLYGQSAALAPAGPAAERLAALVEDAARAFARLCG</sequence>
<evidence type="ECO:0000256" key="7">
    <source>
        <dbReference type="ARBA" id="ARBA00023033"/>
    </source>
</evidence>
<dbReference type="Proteomes" id="UP000281128">
    <property type="component" value="Unassembled WGS sequence"/>
</dbReference>
<comment type="cofactor">
    <cofactor evidence="1">
        <name>FMN</name>
        <dbReference type="ChEBI" id="CHEBI:58210"/>
    </cofactor>
</comment>
<keyword evidence="3" id="KW-0216">Detoxification</keyword>
<evidence type="ECO:0000256" key="5">
    <source>
        <dbReference type="ARBA" id="ARBA00022643"/>
    </source>
</evidence>
<dbReference type="EMBL" id="RAPE01000001">
    <property type="protein sequence ID" value="RKF16967.1"/>
    <property type="molecule type" value="Genomic_DNA"/>
</dbReference>
<dbReference type="GO" id="GO:0009636">
    <property type="term" value="P:response to toxic substance"/>
    <property type="evidence" value="ECO:0007669"/>
    <property type="project" value="UniProtKB-KW"/>
</dbReference>
<dbReference type="PANTHER" id="PTHR42747">
    <property type="entry name" value="NITRONATE MONOOXYGENASE-RELATED"/>
    <property type="match status" value="1"/>
</dbReference>
<dbReference type="Pfam" id="PF03060">
    <property type="entry name" value="NMO"/>
    <property type="match status" value="1"/>
</dbReference>
<dbReference type="SUPFAM" id="SSF51412">
    <property type="entry name" value="Inosine monophosphate dehydrogenase (IMPDH)"/>
    <property type="match status" value="1"/>
</dbReference>
<dbReference type="AlphaFoldDB" id="A0A3A8AYD3"/>
<evidence type="ECO:0000313" key="10">
    <source>
        <dbReference type="EMBL" id="RKF16967.1"/>
    </source>
</evidence>
<dbReference type="OrthoDB" id="9778912at2"/>
<evidence type="ECO:0000256" key="3">
    <source>
        <dbReference type="ARBA" id="ARBA00022575"/>
    </source>
</evidence>
<keyword evidence="7 10" id="KW-0503">Monooxygenase</keyword>
<evidence type="ECO:0000256" key="9">
    <source>
        <dbReference type="ARBA" id="ARBA00049401"/>
    </source>
</evidence>
<keyword evidence="11" id="KW-1185">Reference proteome</keyword>
<dbReference type="CDD" id="cd04730">
    <property type="entry name" value="NPD_like"/>
    <property type="match status" value="1"/>
</dbReference>
<evidence type="ECO:0000256" key="6">
    <source>
        <dbReference type="ARBA" id="ARBA00023002"/>
    </source>
</evidence>